<dbReference type="FunFam" id="3.40.50.1970:FF:000003">
    <property type="entry name" value="Alcohol dehydrogenase, iron-containing"/>
    <property type="match status" value="1"/>
</dbReference>
<proteinExistence type="inferred from homology"/>
<dbReference type="PATRIC" id="fig|1121448.10.peg.1049"/>
<dbReference type="PANTHER" id="PTHR11496">
    <property type="entry name" value="ALCOHOL DEHYDROGENASE"/>
    <property type="match status" value="1"/>
</dbReference>
<dbReference type="InterPro" id="IPR018211">
    <property type="entry name" value="ADH_Fe_CS"/>
</dbReference>
<sequence>MAVREQVYGFFIPSVTLIGIGASKEIPAKIRELGGSKPLLVTDKGIVKSGVLKQVTDLLDAAKMEYVVYDETIPNPTDENVHKGVEVYKKNGCDSLITLGGGSSHDCGKGVGLVVSNGGKIHDYEGVNKSTKPMMPYVAVNTTAGTASEMTRFCIITDLSRKVKMAIVDWRVTPGIAVDDPMLMVGMPPALTAATGMDALTHAVEAYVSIIANPMTDACAEKAIELIFKYLRPAVANGQDIEAREGMCFAQYLAGMAFNNASLGHVHAMAHQLGGFYDLPHGECNAILLPHVEKFNLIAKMDRFVKMAQIMGENTAGLSPRAAAELALDGIKKLSTDVGIPAGLIELGKRYGKDVKAADIPTMTANAQKDACGFTNPRCPTDKDVAAIYESAL</sequence>
<dbReference type="PROSITE" id="PS00913">
    <property type="entry name" value="ADH_IRON_1"/>
    <property type="match status" value="1"/>
</dbReference>
<evidence type="ECO:0000256" key="1">
    <source>
        <dbReference type="ARBA" id="ARBA00001962"/>
    </source>
</evidence>
<gene>
    <name evidence="7" type="ORF">DGI_1047</name>
</gene>
<organism evidence="7 8">
    <name type="scientific">Megalodesulfovibrio gigas (strain ATCC 19364 / DSM 1382 / NCIMB 9332 / VKM B-1759)</name>
    <name type="common">Desulfovibrio gigas</name>
    <dbReference type="NCBI Taxonomy" id="1121448"/>
    <lineage>
        <taxon>Bacteria</taxon>
        <taxon>Pseudomonadati</taxon>
        <taxon>Thermodesulfobacteriota</taxon>
        <taxon>Desulfovibrionia</taxon>
        <taxon>Desulfovibrionales</taxon>
        <taxon>Desulfovibrionaceae</taxon>
        <taxon>Megalodesulfovibrio</taxon>
    </lineage>
</organism>
<dbReference type="PROSITE" id="PS00060">
    <property type="entry name" value="ADH_IRON_2"/>
    <property type="match status" value="1"/>
</dbReference>
<evidence type="ECO:0000259" key="5">
    <source>
        <dbReference type="Pfam" id="PF00465"/>
    </source>
</evidence>
<dbReference type="Proteomes" id="UP000016587">
    <property type="component" value="Chromosome"/>
</dbReference>
<keyword evidence="4" id="KW-0520">NAD</keyword>
<dbReference type="InterPro" id="IPR039697">
    <property type="entry name" value="Alcohol_dehydrogenase_Fe"/>
</dbReference>
<dbReference type="OrthoDB" id="9778433at2"/>
<evidence type="ECO:0000313" key="7">
    <source>
        <dbReference type="EMBL" id="AGW12922.1"/>
    </source>
</evidence>
<evidence type="ECO:0000259" key="6">
    <source>
        <dbReference type="Pfam" id="PF25137"/>
    </source>
</evidence>
<dbReference type="Gene3D" id="1.20.1090.10">
    <property type="entry name" value="Dehydroquinate synthase-like - alpha domain"/>
    <property type="match status" value="1"/>
</dbReference>
<comment type="similarity">
    <text evidence="2">Belongs to the iron-containing alcohol dehydrogenase family.</text>
</comment>
<dbReference type="KEGG" id="dgg:DGI_1047"/>
<dbReference type="FunFam" id="1.20.1090.10:FF:000001">
    <property type="entry name" value="Aldehyde-alcohol dehydrogenase"/>
    <property type="match status" value="1"/>
</dbReference>
<evidence type="ECO:0000313" key="8">
    <source>
        <dbReference type="Proteomes" id="UP000016587"/>
    </source>
</evidence>
<dbReference type="InterPro" id="IPR001670">
    <property type="entry name" value="ADH_Fe/GldA"/>
</dbReference>
<dbReference type="HOGENOM" id="CLU_007207_0_0_7"/>
<keyword evidence="8" id="KW-1185">Reference proteome</keyword>
<name>T2GAH3_MEGG1</name>
<dbReference type="GO" id="GO:0004022">
    <property type="term" value="F:alcohol dehydrogenase (NAD+) activity"/>
    <property type="evidence" value="ECO:0007669"/>
    <property type="project" value="TreeGrafter"/>
</dbReference>
<evidence type="ECO:0000256" key="2">
    <source>
        <dbReference type="ARBA" id="ARBA00007358"/>
    </source>
</evidence>
<dbReference type="Pfam" id="PF00465">
    <property type="entry name" value="Fe-ADH"/>
    <property type="match status" value="1"/>
</dbReference>
<dbReference type="Gene3D" id="3.40.50.1970">
    <property type="match status" value="1"/>
</dbReference>
<dbReference type="STRING" id="1121448.DGI_1047"/>
<protein>
    <submittedName>
        <fullName evidence="7">Putative Alcohol dehydrogenase</fullName>
    </submittedName>
</protein>
<reference evidence="8" key="2">
    <citation type="submission" date="2013-07" db="EMBL/GenBank/DDBJ databases">
        <authorList>
            <person name="Morais-Silva F.O."/>
            <person name="Rezende A.M."/>
            <person name="Pimentel C."/>
            <person name="Resende D.M."/>
            <person name="Santos C.I."/>
            <person name="Clemente C."/>
            <person name="de Oliveira L.M."/>
            <person name="da Silva S.M."/>
            <person name="Costa D.A."/>
            <person name="Varela-Raposo A."/>
            <person name="Horacio E.C.A."/>
            <person name="Matos M."/>
            <person name="Flores O."/>
            <person name="Ruiz J.C."/>
            <person name="Rodrigues-Pousada C."/>
        </authorList>
    </citation>
    <scope>NUCLEOTIDE SEQUENCE [LARGE SCALE GENOMIC DNA]</scope>
    <source>
        <strain evidence="8">ATCC 19364 / DSM 1382 / NCIMB 9332 / VKM B-1759</strain>
    </source>
</reference>
<dbReference type="RefSeq" id="WP_021759659.1">
    <property type="nucleotide sequence ID" value="NC_022444.1"/>
</dbReference>
<dbReference type="Pfam" id="PF25137">
    <property type="entry name" value="ADH_Fe_C"/>
    <property type="match status" value="1"/>
</dbReference>
<feature type="domain" description="Fe-containing alcohol dehydrogenase-like C-terminal" evidence="6">
    <location>
        <begin position="192"/>
        <end position="393"/>
    </location>
</feature>
<feature type="domain" description="Alcohol dehydrogenase iron-type/glycerol dehydrogenase GldA" evidence="5">
    <location>
        <begin position="13"/>
        <end position="181"/>
    </location>
</feature>
<accession>T2GAH3</accession>
<dbReference type="eggNOG" id="COG1454">
    <property type="taxonomic scope" value="Bacteria"/>
</dbReference>
<reference evidence="7 8" key="1">
    <citation type="journal article" date="2013" name="J. Bacteriol.">
        <title>Roles of HynAB and Ech, the only two hydrogenases found in the model sulfate reducer Desulfovibrio gigas.</title>
        <authorList>
            <person name="Morais-Silva F.O."/>
            <person name="Santos C.I."/>
            <person name="Rodrigues R."/>
            <person name="Pereira I.A."/>
            <person name="Rodrigues-Pousada C."/>
        </authorList>
    </citation>
    <scope>NUCLEOTIDE SEQUENCE [LARGE SCALE GENOMIC DNA]</scope>
    <source>
        <strain evidence="8">ATCC 19364 / DSM 1382 / NCIMB 9332 / VKM B-1759</strain>
    </source>
</reference>
<dbReference type="InterPro" id="IPR056798">
    <property type="entry name" value="ADH_Fe_C"/>
</dbReference>
<dbReference type="AlphaFoldDB" id="T2GAH3"/>
<dbReference type="PANTHER" id="PTHR11496:SF102">
    <property type="entry name" value="ALCOHOL DEHYDROGENASE 4"/>
    <property type="match status" value="1"/>
</dbReference>
<comment type="cofactor">
    <cofactor evidence="1">
        <name>Fe cation</name>
        <dbReference type="ChEBI" id="CHEBI:24875"/>
    </cofactor>
</comment>
<keyword evidence="3" id="KW-0560">Oxidoreductase</keyword>
<dbReference type="SUPFAM" id="SSF56796">
    <property type="entry name" value="Dehydroquinate synthase-like"/>
    <property type="match status" value="1"/>
</dbReference>
<dbReference type="CDD" id="cd08188">
    <property type="entry name" value="PDDH"/>
    <property type="match status" value="1"/>
</dbReference>
<evidence type="ECO:0000256" key="4">
    <source>
        <dbReference type="ARBA" id="ARBA00023027"/>
    </source>
</evidence>
<dbReference type="GO" id="GO:0046872">
    <property type="term" value="F:metal ion binding"/>
    <property type="evidence" value="ECO:0007669"/>
    <property type="project" value="InterPro"/>
</dbReference>
<evidence type="ECO:0000256" key="3">
    <source>
        <dbReference type="ARBA" id="ARBA00023002"/>
    </source>
</evidence>
<dbReference type="EMBL" id="CP006585">
    <property type="protein sequence ID" value="AGW12922.1"/>
    <property type="molecule type" value="Genomic_DNA"/>
</dbReference>